<dbReference type="STRING" id="483547.GSUB_07980"/>
<protein>
    <submittedName>
        <fullName evidence="1">Uncharacterized protein</fullName>
    </submittedName>
</protein>
<reference evidence="1 2" key="1">
    <citation type="journal article" date="2015" name="Genome Announc.">
        <title>Genomes of Geoalkalibacter ferrihydriticus Z-0531T and Geoalkalibacter subterraneus Red1T, Two Haloalkaliphilic Metal-Reducing Deltaproteobacteria.</title>
        <authorList>
            <person name="Badalamenti J.P."/>
            <person name="Krajmalnik-Brown R."/>
            <person name="Torres C.I."/>
            <person name="Bond D.R."/>
        </authorList>
    </citation>
    <scope>NUCLEOTIDE SEQUENCE [LARGE SCALE GENOMIC DNA]</scope>
    <source>
        <strain evidence="1 2">Red1</strain>
    </source>
</reference>
<evidence type="ECO:0000313" key="2">
    <source>
        <dbReference type="Proteomes" id="UP000035036"/>
    </source>
</evidence>
<dbReference type="EMBL" id="CP010311">
    <property type="protein sequence ID" value="AJF06496.1"/>
    <property type="molecule type" value="Genomic_DNA"/>
</dbReference>
<name>A0A0B5FSB3_9BACT</name>
<sequence>MPVTAKEKMTEVIQSQPDDASYDEILRELAFERMVDRGMSDFRNGHVVTNEEMEHRIRTWQK</sequence>
<keyword evidence="2" id="KW-1185">Reference proteome</keyword>
<evidence type="ECO:0000313" key="1">
    <source>
        <dbReference type="EMBL" id="AJF06496.1"/>
    </source>
</evidence>
<dbReference type="RefSeq" id="WP_040200133.1">
    <property type="nucleotide sequence ID" value="NZ_CP010311.1"/>
</dbReference>
<organism evidence="1 2">
    <name type="scientific">Geoalkalibacter subterraneus</name>
    <dbReference type="NCBI Taxonomy" id="483547"/>
    <lineage>
        <taxon>Bacteria</taxon>
        <taxon>Pseudomonadati</taxon>
        <taxon>Thermodesulfobacteriota</taxon>
        <taxon>Desulfuromonadia</taxon>
        <taxon>Desulfuromonadales</taxon>
        <taxon>Geoalkalibacteraceae</taxon>
        <taxon>Geoalkalibacter</taxon>
    </lineage>
</organism>
<dbReference type="KEGG" id="gsb:GSUB_07980"/>
<dbReference type="HOGENOM" id="CLU_191962_2_1_7"/>
<accession>A0A0B5FSB3</accession>
<dbReference type="OrthoDB" id="9802290at2"/>
<dbReference type="AlphaFoldDB" id="A0A0B5FSB3"/>
<dbReference type="Proteomes" id="UP000035036">
    <property type="component" value="Chromosome"/>
</dbReference>
<gene>
    <name evidence="1" type="ORF">GSUB_07980</name>
</gene>
<proteinExistence type="predicted"/>